<dbReference type="AlphaFoldDB" id="A0A0P6X0B2"/>
<dbReference type="PANTHER" id="PTHR42760:SF37">
    <property type="entry name" value="CLAVALDEHYDE DEHYDROGENASE"/>
    <property type="match status" value="1"/>
</dbReference>
<evidence type="ECO:0000313" key="4">
    <source>
        <dbReference type="Proteomes" id="UP000050514"/>
    </source>
</evidence>
<evidence type="ECO:0000256" key="2">
    <source>
        <dbReference type="ARBA" id="ARBA00023002"/>
    </source>
</evidence>
<reference evidence="3 4" key="1">
    <citation type="submission" date="2015-07" db="EMBL/GenBank/DDBJ databases">
        <title>Draft genome of Bellilinea caldifistulae DSM 17877.</title>
        <authorList>
            <person name="Hemp J."/>
            <person name="Ward L.M."/>
            <person name="Pace L.A."/>
            <person name="Fischer W.W."/>
        </authorList>
    </citation>
    <scope>NUCLEOTIDE SEQUENCE [LARGE SCALE GENOMIC DNA]</scope>
    <source>
        <strain evidence="3 4">GOMI-1</strain>
    </source>
</reference>
<comment type="caution">
    <text evidence="3">The sequence shown here is derived from an EMBL/GenBank/DDBJ whole genome shotgun (WGS) entry which is preliminary data.</text>
</comment>
<dbReference type="PROSITE" id="PS00061">
    <property type="entry name" value="ADH_SHORT"/>
    <property type="match status" value="1"/>
</dbReference>
<keyword evidence="2" id="KW-0560">Oxidoreductase</keyword>
<dbReference type="PANTHER" id="PTHR42760">
    <property type="entry name" value="SHORT-CHAIN DEHYDROGENASES/REDUCTASES FAMILY MEMBER"/>
    <property type="match status" value="1"/>
</dbReference>
<accession>A0A0P6X0B2</accession>
<evidence type="ECO:0000313" key="3">
    <source>
        <dbReference type="EMBL" id="KPL74254.1"/>
    </source>
</evidence>
<dbReference type="STRING" id="360411.AC812_13215"/>
<organism evidence="3 4">
    <name type="scientific">Bellilinea caldifistulae</name>
    <dbReference type="NCBI Taxonomy" id="360411"/>
    <lineage>
        <taxon>Bacteria</taxon>
        <taxon>Bacillati</taxon>
        <taxon>Chloroflexota</taxon>
        <taxon>Anaerolineae</taxon>
        <taxon>Anaerolineales</taxon>
        <taxon>Anaerolineaceae</taxon>
        <taxon>Bellilinea</taxon>
    </lineage>
</organism>
<dbReference type="SUPFAM" id="SSF51735">
    <property type="entry name" value="NAD(P)-binding Rossmann-fold domains"/>
    <property type="match status" value="1"/>
</dbReference>
<keyword evidence="4" id="KW-1185">Reference proteome</keyword>
<name>A0A0P6X0B2_9CHLR</name>
<dbReference type="Proteomes" id="UP000050514">
    <property type="component" value="Unassembled WGS sequence"/>
</dbReference>
<dbReference type="InterPro" id="IPR020904">
    <property type="entry name" value="Sc_DH/Rdtase_CS"/>
</dbReference>
<dbReference type="EMBL" id="LGHJ01000018">
    <property type="protein sequence ID" value="KPL74254.1"/>
    <property type="molecule type" value="Genomic_DNA"/>
</dbReference>
<dbReference type="PRINTS" id="PR00081">
    <property type="entry name" value="GDHRDH"/>
</dbReference>
<dbReference type="GO" id="GO:0016616">
    <property type="term" value="F:oxidoreductase activity, acting on the CH-OH group of donors, NAD or NADP as acceptor"/>
    <property type="evidence" value="ECO:0007669"/>
    <property type="project" value="TreeGrafter"/>
</dbReference>
<protein>
    <recommendedName>
        <fullName evidence="5">SDR family NAD(P)-dependent oxidoreductase</fullName>
    </recommendedName>
</protein>
<gene>
    <name evidence="3" type="ORF">AC812_13215</name>
</gene>
<dbReference type="Gene3D" id="3.40.50.720">
    <property type="entry name" value="NAD(P)-binding Rossmann-like Domain"/>
    <property type="match status" value="1"/>
</dbReference>
<dbReference type="RefSeq" id="WP_061915594.1">
    <property type="nucleotide sequence ID" value="NZ_DF967971.1"/>
</dbReference>
<evidence type="ECO:0000256" key="1">
    <source>
        <dbReference type="ARBA" id="ARBA00006484"/>
    </source>
</evidence>
<dbReference type="InterPro" id="IPR036291">
    <property type="entry name" value="NAD(P)-bd_dom_sf"/>
</dbReference>
<dbReference type="Pfam" id="PF00106">
    <property type="entry name" value="adh_short"/>
    <property type="match status" value="1"/>
</dbReference>
<proteinExistence type="inferred from homology"/>
<sequence length="210" mass="22939">MSKTALIWGVTGGIGSALAKLLAKEGWQVAGTARDEIQARRIVPLAFEVDVANPFSVREGVAAIAQEIISVDWWVFAIGDILSKSVSEMSDVEWQKILNANLNGVFYAIHESQALLSDGAPVYILGAVSERMRLPGLAAYAAAKAGVEAFAEVLRKEMKRTVVVVRPGAVNTDLWKKVPFRLPANALNAEDLARKMYSAYQNNYKELFLD</sequence>
<dbReference type="InterPro" id="IPR002347">
    <property type="entry name" value="SDR_fam"/>
</dbReference>
<evidence type="ECO:0008006" key="5">
    <source>
        <dbReference type="Google" id="ProtNLM"/>
    </source>
</evidence>
<comment type="similarity">
    <text evidence="1">Belongs to the short-chain dehydrogenases/reductases (SDR) family.</text>
</comment>